<reference evidence="5" key="1">
    <citation type="submission" date="2016-04" db="EMBL/GenBank/DDBJ databases">
        <authorList>
            <person name="Evans L.H."/>
            <person name="Alamgir A."/>
            <person name="Owens N."/>
            <person name="Weber N.D."/>
            <person name="Virtaneva K."/>
            <person name="Barbian K."/>
            <person name="Babar A."/>
            <person name="Rosenke K."/>
        </authorList>
    </citation>
    <scope>NUCLEOTIDE SEQUENCE</scope>
    <source>
        <strain evidence="5">Nono1</strain>
    </source>
</reference>
<dbReference type="PANTHER" id="PTHR43293">
    <property type="entry name" value="ACETATE COA-TRANSFERASE YDIF"/>
    <property type="match status" value="1"/>
</dbReference>
<sequence length="541" mass="56939">MNGKARNAAMTPAMSKLRGRANGKVCDAAQAVALIGDGQAVASTGVIGWLTPDALLAALAERYRTGGTPRDLTFYFPCATGDAVGIRGMDHVAVKGLMRRIVSGSFINPRHPETGARPALTELIQNDLVEAYTWPMGATMHWLREVARRGPGYLTRVGLGTYADPRHGGGKFTRLATDELVELVELGGREYLWYPTWPLDVGLIRAGSADADGNLAFEDQPLLSSALAIAMAVKACGGTVIAQVSRLTGPGERPAREVRVPGALVDRVVVVPDAPTGTGVRDDPGYLGHVPGAVARVPRLPAGPDKVIARRVAREVRKGETSIFGFGASSDAVLVMAEDGALDGESLDDYLFTTEHGSFGGIVMSGWQFSANYSPRALLDGPAQFDFIDGGGCPFAALAFAQLDALGRVNVSRFGAANPGAGGFVDIAHGATRLVFAGTMTTDGLRADCTAGRLRILEEGRVTKFVPRVDHVTYRLGEGVAAGQSALVVTERAVFDVTADGLVLTEVAPGVDVERDVLAHIGFPVRRAPGVTLMDASLFRP</sequence>
<dbReference type="EMBL" id="LT559118">
    <property type="protein sequence ID" value="SBO95829.1"/>
    <property type="molecule type" value="Genomic_DNA"/>
</dbReference>
<keyword evidence="2 3" id="KW-0808">Transferase</keyword>
<dbReference type="PIRSF" id="PIRSF000858">
    <property type="entry name" value="SCOT-t"/>
    <property type="match status" value="1"/>
</dbReference>
<dbReference type="Pfam" id="PF01144">
    <property type="entry name" value="CoA_trans"/>
    <property type="match status" value="1"/>
</dbReference>
<dbReference type="SMART" id="SM00882">
    <property type="entry name" value="CoA_trans"/>
    <property type="match status" value="1"/>
</dbReference>
<comment type="similarity">
    <text evidence="1 3">Belongs to the 3-oxoacid CoA-transferase family.</text>
</comment>
<dbReference type="InterPro" id="IPR014388">
    <property type="entry name" value="3-oxoacid_CoA-transferase"/>
</dbReference>
<dbReference type="PANTHER" id="PTHR43293:SF1">
    <property type="entry name" value="ACETATE COA-TRANSFERASE YDIF"/>
    <property type="match status" value="1"/>
</dbReference>
<dbReference type="GO" id="GO:0008775">
    <property type="term" value="F:acetate CoA-transferase activity"/>
    <property type="evidence" value="ECO:0007669"/>
    <property type="project" value="UniProtKB-EC"/>
</dbReference>
<dbReference type="AlphaFoldDB" id="A0A1M4EA72"/>
<accession>A0A1M4EA72</accession>
<name>A0A1M4EA72_9ACTN</name>
<evidence type="ECO:0000313" key="5">
    <source>
        <dbReference type="EMBL" id="SBO95829.1"/>
    </source>
</evidence>
<dbReference type="SUPFAM" id="SSF100950">
    <property type="entry name" value="NagB/RpiA/CoA transferase-like"/>
    <property type="match status" value="2"/>
</dbReference>
<evidence type="ECO:0000256" key="1">
    <source>
        <dbReference type="ARBA" id="ARBA00007154"/>
    </source>
</evidence>
<dbReference type="InterPro" id="IPR037171">
    <property type="entry name" value="NagB/RpiA_transferase-like"/>
</dbReference>
<protein>
    <submittedName>
        <fullName evidence="5">Acetyl-CoA:acetoacetyl-CoA transferase, alpha subunit</fullName>
        <ecNumber evidence="5">2.8.3.8</ecNumber>
    </submittedName>
</protein>
<organism evidence="5">
    <name type="scientific">Nonomuraea gerenzanensis</name>
    <dbReference type="NCBI Taxonomy" id="93944"/>
    <lineage>
        <taxon>Bacteria</taxon>
        <taxon>Bacillati</taxon>
        <taxon>Actinomycetota</taxon>
        <taxon>Actinomycetes</taxon>
        <taxon>Streptosporangiales</taxon>
        <taxon>Streptosporangiaceae</taxon>
        <taxon>Nonomuraea</taxon>
    </lineage>
</organism>
<feature type="active site" description="5-glutamyl coenzyme A thioester intermediate" evidence="4">
    <location>
        <position position="355"/>
    </location>
</feature>
<gene>
    <name evidence="5" type="ORF">BN4615_P5345</name>
</gene>
<dbReference type="EC" id="2.8.3.8" evidence="5"/>
<dbReference type="Gene3D" id="3.40.1080.10">
    <property type="entry name" value="Glutaconate Coenzyme A-transferase"/>
    <property type="match status" value="2"/>
</dbReference>
<evidence type="ECO:0000256" key="2">
    <source>
        <dbReference type="ARBA" id="ARBA00022679"/>
    </source>
</evidence>
<dbReference type="InterPro" id="IPR004165">
    <property type="entry name" value="CoA_trans_fam_I"/>
</dbReference>
<proteinExistence type="inferred from homology"/>
<evidence type="ECO:0000256" key="4">
    <source>
        <dbReference type="PIRSR" id="PIRSR000858-1"/>
    </source>
</evidence>
<dbReference type="GO" id="GO:0046952">
    <property type="term" value="P:ketone body catabolic process"/>
    <property type="evidence" value="ECO:0007669"/>
    <property type="project" value="InterPro"/>
</dbReference>
<evidence type="ECO:0000256" key="3">
    <source>
        <dbReference type="PIRNR" id="PIRNR000858"/>
    </source>
</evidence>
<dbReference type="RefSeq" id="WP_225275174.1">
    <property type="nucleotide sequence ID" value="NZ_CP084058.1"/>
</dbReference>